<feature type="region of interest" description="Disordered" evidence="1">
    <location>
        <begin position="124"/>
        <end position="156"/>
    </location>
</feature>
<dbReference type="AlphaFoldDB" id="J7RH74"/>
<feature type="compositionally biased region" description="Pro residues" evidence="1">
    <location>
        <begin position="138"/>
        <end position="148"/>
    </location>
</feature>
<organism evidence="2 3">
    <name type="scientific">Fibroporia radiculosa</name>
    <dbReference type="NCBI Taxonomy" id="599839"/>
    <lineage>
        <taxon>Eukaryota</taxon>
        <taxon>Fungi</taxon>
        <taxon>Dikarya</taxon>
        <taxon>Basidiomycota</taxon>
        <taxon>Agaricomycotina</taxon>
        <taxon>Agaricomycetes</taxon>
        <taxon>Polyporales</taxon>
        <taxon>Fibroporiaceae</taxon>
        <taxon>Fibroporia</taxon>
    </lineage>
</organism>
<accession>J7RH74</accession>
<evidence type="ECO:0000313" key="2">
    <source>
        <dbReference type="EMBL" id="CCM06922.1"/>
    </source>
</evidence>
<proteinExistence type="predicted"/>
<gene>
    <name evidence="2" type="ORF">FIBRA_09234</name>
</gene>
<sequence length="227" mass="24746">MTVLQRVPTPYPSHIQTLEEHFTAGIIEMLTPVHPILSFPSQWETNNSLLEFLEDGGFRYPIGPLSNVTHHPFLILGLLESSSNDAVVLYQFPGPLEVPQNTSEASTGSYHAVPIQFFPAASPMNVSSSPDPDHPPAYSSPPDSPSMPPLASDVLDNGSLNHAPNLQLLADVSEYITASKGGHSSNPQEFIVYSDVMIQRPTLDVARTWCSIPFDTSTPVQDVDLLE</sequence>
<protein>
    <submittedName>
        <fullName evidence="2">Uncharacterized protein</fullName>
    </submittedName>
</protein>
<dbReference type="GeneID" id="24101822"/>
<dbReference type="Proteomes" id="UP000006352">
    <property type="component" value="Unassembled WGS sequence"/>
</dbReference>
<dbReference type="HOGENOM" id="CLU_049341_1_0_1"/>
<reference evidence="2 3" key="1">
    <citation type="journal article" date="2012" name="Appl. Environ. Microbiol.">
        <title>Short-read sequencing for genomic analysis of the brown rot fungus Fibroporia radiculosa.</title>
        <authorList>
            <person name="Tang J.D."/>
            <person name="Perkins A.D."/>
            <person name="Sonstegard T.S."/>
            <person name="Schroeder S.G."/>
            <person name="Burgess S.C."/>
            <person name="Diehl S.V."/>
        </authorList>
    </citation>
    <scope>NUCLEOTIDE SEQUENCE [LARGE SCALE GENOMIC DNA]</scope>
    <source>
        <strain evidence="2 3">TFFH 294</strain>
    </source>
</reference>
<name>J7RH74_9APHY</name>
<dbReference type="EMBL" id="HE797570">
    <property type="protein sequence ID" value="CCM06922.1"/>
    <property type="molecule type" value="Genomic_DNA"/>
</dbReference>
<evidence type="ECO:0000313" key="3">
    <source>
        <dbReference type="Proteomes" id="UP000006352"/>
    </source>
</evidence>
<dbReference type="RefSeq" id="XP_012176943.1">
    <property type="nucleotide sequence ID" value="XM_012321553.1"/>
</dbReference>
<dbReference type="InParanoid" id="J7RH74"/>
<evidence type="ECO:0000256" key="1">
    <source>
        <dbReference type="SAM" id="MobiDB-lite"/>
    </source>
</evidence>
<keyword evidence="3" id="KW-1185">Reference proteome</keyword>